<proteinExistence type="predicted"/>
<keyword evidence="1" id="KW-0812">Transmembrane</keyword>
<feature type="transmembrane region" description="Helical" evidence="1">
    <location>
        <begin position="27"/>
        <end position="46"/>
    </location>
</feature>
<comment type="caution">
    <text evidence="2">The sequence shown here is derived from an EMBL/GenBank/DDBJ whole genome shotgun (WGS) entry which is preliminary data.</text>
</comment>
<accession>A0ABU8RJR9</accession>
<dbReference type="EMBL" id="JBBIAA010000006">
    <property type="protein sequence ID" value="MEJ5945238.1"/>
    <property type="molecule type" value="Genomic_DNA"/>
</dbReference>
<keyword evidence="3" id="KW-1185">Reference proteome</keyword>
<keyword evidence="1" id="KW-0472">Membrane</keyword>
<keyword evidence="1" id="KW-1133">Transmembrane helix</keyword>
<dbReference type="Proteomes" id="UP001387100">
    <property type="component" value="Unassembled WGS sequence"/>
</dbReference>
<dbReference type="RefSeq" id="WP_339574619.1">
    <property type="nucleotide sequence ID" value="NZ_JBBIAA010000006.1"/>
</dbReference>
<reference evidence="2 3" key="1">
    <citation type="journal article" date="2017" name="Int. J. Syst. Evol. Microbiol.">
        <title>Pseudokineococcus basanitobsidens sp. nov., isolated from volcanic rock.</title>
        <authorList>
            <person name="Lee D.W."/>
            <person name="Park M.Y."/>
            <person name="Kim J.J."/>
            <person name="Kim B.S."/>
        </authorList>
    </citation>
    <scope>NUCLEOTIDE SEQUENCE [LARGE SCALE GENOMIC DNA]</scope>
    <source>
        <strain evidence="2 3">DSM 103726</strain>
    </source>
</reference>
<organism evidence="2 3">
    <name type="scientific">Pseudokineococcus basanitobsidens</name>
    <dbReference type="NCBI Taxonomy" id="1926649"/>
    <lineage>
        <taxon>Bacteria</taxon>
        <taxon>Bacillati</taxon>
        <taxon>Actinomycetota</taxon>
        <taxon>Actinomycetes</taxon>
        <taxon>Kineosporiales</taxon>
        <taxon>Kineosporiaceae</taxon>
        <taxon>Pseudokineococcus</taxon>
    </lineage>
</organism>
<evidence type="ECO:0000256" key="1">
    <source>
        <dbReference type="SAM" id="Phobius"/>
    </source>
</evidence>
<name>A0ABU8RJR9_9ACTN</name>
<protein>
    <recommendedName>
        <fullName evidence="4">DUF3040 family protein</fullName>
    </recommendedName>
</protein>
<gene>
    <name evidence="2" type="ORF">WDZ17_08010</name>
</gene>
<evidence type="ECO:0000313" key="2">
    <source>
        <dbReference type="EMBL" id="MEJ5945238.1"/>
    </source>
</evidence>
<sequence length="103" mass="10290">MSAPEPVGDTAGIRGAGRYAGDSADDLTLGLVLLVLGAFLVGAAWAGPGARALLVIGVVLAGVGVVLLVRGVHRLATNLDRVLRSRLTVPADDEGSAPRPPGS</sequence>
<feature type="transmembrane region" description="Helical" evidence="1">
    <location>
        <begin position="52"/>
        <end position="72"/>
    </location>
</feature>
<evidence type="ECO:0000313" key="3">
    <source>
        <dbReference type="Proteomes" id="UP001387100"/>
    </source>
</evidence>
<evidence type="ECO:0008006" key="4">
    <source>
        <dbReference type="Google" id="ProtNLM"/>
    </source>
</evidence>